<comment type="subcellular location">
    <subcellularLocation>
        <location evidence="5">Cell membrane</location>
        <topology evidence="5">Multi-pass membrane protein</topology>
    </subcellularLocation>
    <subcellularLocation>
        <location evidence="1">Membrane</location>
        <topology evidence="1">Multi-pass membrane protein</topology>
    </subcellularLocation>
</comment>
<keyword evidence="3 5" id="KW-1133">Transmembrane helix</keyword>
<dbReference type="GO" id="GO:0043953">
    <property type="term" value="P:protein transport by the Tat complex"/>
    <property type="evidence" value="ECO:0007669"/>
    <property type="project" value="UniProtKB-UniRule"/>
</dbReference>
<dbReference type="NCBIfam" id="TIGR00945">
    <property type="entry name" value="tatC"/>
    <property type="match status" value="1"/>
</dbReference>
<dbReference type="Pfam" id="PF00902">
    <property type="entry name" value="TatC"/>
    <property type="match status" value="1"/>
</dbReference>
<dbReference type="PRINTS" id="PR01840">
    <property type="entry name" value="TATCFAMILY"/>
</dbReference>
<accession>A0A1H9IMB1</accession>
<dbReference type="OrthoDB" id="9777044at2"/>
<keyword evidence="5" id="KW-1003">Cell membrane</keyword>
<dbReference type="PANTHER" id="PTHR30371">
    <property type="entry name" value="SEC-INDEPENDENT PROTEIN TRANSLOCASE PROTEIN TATC"/>
    <property type="match status" value="1"/>
</dbReference>
<evidence type="ECO:0000256" key="2">
    <source>
        <dbReference type="ARBA" id="ARBA00022692"/>
    </source>
</evidence>
<feature type="transmembrane region" description="Helical" evidence="5">
    <location>
        <begin position="164"/>
        <end position="190"/>
    </location>
</feature>
<evidence type="ECO:0000256" key="4">
    <source>
        <dbReference type="ARBA" id="ARBA00023136"/>
    </source>
</evidence>
<reference evidence="6 7" key="1">
    <citation type="submission" date="2016-10" db="EMBL/GenBank/DDBJ databases">
        <authorList>
            <person name="de Groot N.N."/>
        </authorList>
    </citation>
    <scope>NUCLEOTIDE SEQUENCE [LARGE SCALE GENOMIC DNA]</scope>
    <source>
        <strain evidence="6 7">ATCC 35958</strain>
    </source>
</reference>
<dbReference type="STRING" id="180197.SAMN02982919_01164"/>
<keyword evidence="5" id="KW-0813">Transport</keyword>
<keyword evidence="7" id="KW-1185">Reference proteome</keyword>
<gene>
    <name evidence="5" type="primary">tatC</name>
    <name evidence="6" type="ORF">SAMN02982919_01164</name>
</gene>
<comment type="subunit">
    <text evidence="5">The Tat system comprises two distinct complexes: a TatABC complex, containing multiple copies of TatA, TatB and TatC subunits, and a separate TatA complex, containing only TatA subunits. Substrates initially bind to the TatABC complex, which probably triggers association of the separate TatA complex to form the active translocon.</text>
</comment>
<dbReference type="HAMAP" id="MF_00902">
    <property type="entry name" value="TatC"/>
    <property type="match status" value="1"/>
</dbReference>
<evidence type="ECO:0000256" key="5">
    <source>
        <dbReference type="HAMAP-Rule" id="MF_00902"/>
    </source>
</evidence>
<keyword evidence="4 5" id="KW-0472">Membrane</keyword>
<protein>
    <recommendedName>
        <fullName evidence="5">Sec-independent protein translocase protein TatC</fullName>
    </recommendedName>
</protein>
<evidence type="ECO:0000313" key="6">
    <source>
        <dbReference type="EMBL" id="SEQ75730.1"/>
    </source>
</evidence>
<keyword evidence="2 5" id="KW-0812">Transmembrane</keyword>
<keyword evidence="5" id="KW-0811">Translocation</keyword>
<evidence type="ECO:0000256" key="3">
    <source>
        <dbReference type="ARBA" id="ARBA00022989"/>
    </source>
</evidence>
<dbReference type="EMBL" id="FOGD01000002">
    <property type="protein sequence ID" value="SEQ75730.1"/>
    <property type="molecule type" value="Genomic_DNA"/>
</dbReference>
<dbReference type="Proteomes" id="UP000199766">
    <property type="component" value="Unassembled WGS sequence"/>
</dbReference>
<feature type="transmembrane region" description="Helical" evidence="5">
    <location>
        <begin position="202"/>
        <end position="220"/>
    </location>
</feature>
<comment type="function">
    <text evidence="5">Part of the twin-arginine translocation (Tat) system that transports large folded proteins containing a characteristic twin-arginine motif in their signal peptide across membranes. Together with TatB, TatC is part of a receptor directly interacting with Tat signal peptides.</text>
</comment>
<dbReference type="InterPro" id="IPR002033">
    <property type="entry name" value="TatC"/>
</dbReference>
<evidence type="ECO:0000313" key="7">
    <source>
        <dbReference type="Proteomes" id="UP000199766"/>
    </source>
</evidence>
<dbReference type="AlphaFoldDB" id="A0A1H9IMB1"/>
<keyword evidence="5" id="KW-0653">Protein transport</keyword>
<feature type="transmembrane region" description="Helical" evidence="5">
    <location>
        <begin position="226"/>
        <end position="247"/>
    </location>
</feature>
<dbReference type="RefSeq" id="WP_091454209.1">
    <property type="nucleotide sequence ID" value="NZ_FOGD01000002.1"/>
</dbReference>
<proteinExistence type="inferred from homology"/>
<comment type="similarity">
    <text evidence="5">Belongs to the TatC family.</text>
</comment>
<dbReference type="GO" id="GO:0009977">
    <property type="term" value="F:proton motive force dependent protein transmembrane transporter activity"/>
    <property type="evidence" value="ECO:0007669"/>
    <property type="project" value="TreeGrafter"/>
</dbReference>
<feature type="transmembrane region" description="Helical" evidence="5">
    <location>
        <begin position="117"/>
        <end position="144"/>
    </location>
</feature>
<dbReference type="GO" id="GO:0033281">
    <property type="term" value="C:TAT protein transport complex"/>
    <property type="evidence" value="ECO:0007669"/>
    <property type="project" value="UniProtKB-UniRule"/>
</dbReference>
<feature type="transmembrane region" description="Helical" evidence="5">
    <location>
        <begin position="28"/>
        <end position="45"/>
    </location>
</feature>
<name>A0A1H9IMB1_9BURK</name>
<dbReference type="GO" id="GO:0065002">
    <property type="term" value="P:intracellular protein transmembrane transport"/>
    <property type="evidence" value="ECO:0007669"/>
    <property type="project" value="TreeGrafter"/>
</dbReference>
<evidence type="ECO:0000256" key="1">
    <source>
        <dbReference type="ARBA" id="ARBA00004141"/>
    </source>
</evidence>
<feature type="transmembrane region" description="Helical" evidence="5">
    <location>
        <begin position="84"/>
        <end position="105"/>
    </location>
</feature>
<organism evidence="6 7">
    <name type="scientific">Giesbergeria anulus</name>
    <dbReference type="NCBI Taxonomy" id="180197"/>
    <lineage>
        <taxon>Bacteria</taxon>
        <taxon>Pseudomonadati</taxon>
        <taxon>Pseudomonadota</taxon>
        <taxon>Betaproteobacteria</taxon>
        <taxon>Burkholderiales</taxon>
        <taxon>Comamonadaceae</taxon>
        <taxon>Giesbergeria</taxon>
    </lineage>
</organism>
<sequence>MSDPSSTDELAGTEQPFVQHLVELRDRMVKALLAVLVAAAFLFFFPGPGTLYDWLAAPLVAHLPKGATLIATSVISPFMVPLKILLMAAFLLALPMVLWQVWAFVAPGLYSHEKKLVLPLVISSTLLFLVGVAFCYFFVFGQVFAFIQGFAPKSITAAPDIEAYLGFVLTMFLAFGLSFEVPIAVVVLARMGVVSVAKLKEFRGYFIVLAFVIAAIVTPPDVVSQLALAIPMCLLYELGIWAAQIFIRHTQAPAEDDTPPAASS</sequence>
<dbReference type="PANTHER" id="PTHR30371:SF0">
    <property type="entry name" value="SEC-INDEPENDENT PROTEIN TRANSLOCASE PROTEIN TATC, CHLOROPLASTIC-RELATED"/>
    <property type="match status" value="1"/>
</dbReference>